<evidence type="ECO:0000313" key="3">
    <source>
        <dbReference type="Proteomes" id="UP000184428"/>
    </source>
</evidence>
<proteinExistence type="predicted"/>
<accession>A0A1M7TGI3</accession>
<sequence length="66" mass="7596">MPAVDHRAAELKQLPGREQHRETRQPRGREDLCQDGPEHLTDHVADRRLRSRDDCACADLNGPNER</sequence>
<evidence type="ECO:0000256" key="1">
    <source>
        <dbReference type="SAM" id="MobiDB-lite"/>
    </source>
</evidence>
<evidence type="ECO:0000313" key="2">
    <source>
        <dbReference type="EMBL" id="SHN69820.1"/>
    </source>
</evidence>
<organism evidence="2 3">
    <name type="scientific">Geodermatophilus obscurus</name>
    <dbReference type="NCBI Taxonomy" id="1861"/>
    <lineage>
        <taxon>Bacteria</taxon>
        <taxon>Bacillati</taxon>
        <taxon>Actinomycetota</taxon>
        <taxon>Actinomycetes</taxon>
        <taxon>Geodermatophilales</taxon>
        <taxon>Geodermatophilaceae</taxon>
        <taxon>Geodermatophilus</taxon>
    </lineage>
</organism>
<dbReference type="EMBL" id="FRDM01000006">
    <property type="protein sequence ID" value="SHN69820.1"/>
    <property type="molecule type" value="Genomic_DNA"/>
</dbReference>
<dbReference type="AlphaFoldDB" id="A0A1M7TGI3"/>
<dbReference type="Proteomes" id="UP000184428">
    <property type="component" value="Unassembled WGS sequence"/>
</dbReference>
<feature type="region of interest" description="Disordered" evidence="1">
    <location>
        <begin position="1"/>
        <end position="38"/>
    </location>
</feature>
<gene>
    <name evidence="2" type="ORF">SAMN05660350_01707</name>
</gene>
<reference evidence="2 3" key="1">
    <citation type="submission" date="2016-12" db="EMBL/GenBank/DDBJ databases">
        <authorList>
            <person name="Song W.-J."/>
            <person name="Kurnit D.M."/>
        </authorList>
    </citation>
    <scope>NUCLEOTIDE SEQUENCE [LARGE SCALE GENOMIC DNA]</scope>
    <source>
        <strain evidence="2 3">DSM 43162</strain>
    </source>
</reference>
<name>A0A1M7TGI3_9ACTN</name>
<protein>
    <submittedName>
        <fullName evidence="2">Uncharacterized protein</fullName>
    </submittedName>
</protein>